<sequence>MTVQLLDVPGLAPTAPYAYAATAAAGHRPVQLAGACPLDADGRTVAPGDVAAQTARCLDNLVTALDAAGAALTDVLGTRVLVATTDRRDLHTAWDVVEARFAEHAVPSTLLGVTVLGYPDQLVEIEAWAAVP</sequence>
<dbReference type="Proteomes" id="UP000239895">
    <property type="component" value="Unassembled WGS sequence"/>
</dbReference>
<organism evidence="1 2">
    <name type="scientific">Isoptericola halotolerans</name>
    <dbReference type="NCBI Taxonomy" id="300560"/>
    <lineage>
        <taxon>Bacteria</taxon>
        <taxon>Bacillati</taxon>
        <taxon>Actinomycetota</taxon>
        <taxon>Actinomycetes</taxon>
        <taxon>Micrococcales</taxon>
        <taxon>Promicromonosporaceae</taxon>
        <taxon>Isoptericola</taxon>
    </lineage>
</organism>
<accession>A0ABX5EGW4</accession>
<dbReference type="InterPro" id="IPR006175">
    <property type="entry name" value="YjgF/YER057c/UK114"/>
</dbReference>
<dbReference type="Gene3D" id="3.30.1330.40">
    <property type="entry name" value="RutC-like"/>
    <property type="match status" value="1"/>
</dbReference>
<comment type="caution">
    <text evidence="1">The sequence shown here is derived from an EMBL/GenBank/DDBJ whole genome shotgun (WGS) entry which is preliminary data.</text>
</comment>
<protein>
    <submittedName>
        <fullName evidence="1">Enamine deaminase RidA (YjgF/YER057c/UK114 family)</fullName>
    </submittedName>
</protein>
<dbReference type="RefSeq" id="WP_106265409.1">
    <property type="nucleotide sequence ID" value="NZ_PVTX01000002.1"/>
</dbReference>
<gene>
    <name evidence="1" type="ORF">BCL65_102107</name>
</gene>
<proteinExistence type="predicted"/>
<dbReference type="InterPro" id="IPR035959">
    <property type="entry name" value="RutC-like_sf"/>
</dbReference>
<evidence type="ECO:0000313" key="2">
    <source>
        <dbReference type="Proteomes" id="UP000239895"/>
    </source>
</evidence>
<dbReference type="SUPFAM" id="SSF55298">
    <property type="entry name" value="YjgF-like"/>
    <property type="match status" value="1"/>
</dbReference>
<dbReference type="Pfam" id="PF01042">
    <property type="entry name" value="Ribonuc_L-PSP"/>
    <property type="match status" value="1"/>
</dbReference>
<dbReference type="PANTHER" id="PTHR43857:SF1">
    <property type="entry name" value="YJGH FAMILY PROTEIN"/>
    <property type="match status" value="1"/>
</dbReference>
<reference evidence="1 2" key="1">
    <citation type="submission" date="2018-03" db="EMBL/GenBank/DDBJ databases">
        <title>Comparative analysis of microorganisms from saline springs in Andes Mountain Range, Colombia.</title>
        <authorList>
            <person name="Rubin E."/>
        </authorList>
    </citation>
    <scope>NUCLEOTIDE SEQUENCE [LARGE SCALE GENOMIC DNA]</scope>
    <source>
        <strain evidence="1 2">CG 23</strain>
    </source>
</reference>
<name>A0ABX5EGW4_9MICO</name>
<keyword evidence="2" id="KW-1185">Reference proteome</keyword>
<dbReference type="EMBL" id="PVTX01000002">
    <property type="protein sequence ID" value="PRZ08565.1"/>
    <property type="molecule type" value="Genomic_DNA"/>
</dbReference>
<evidence type="ECO:0000313" key="1">
    <source>
        <dbReference type="EMBL" id="PRZ08565.1"/>
    </source>
</evidence>
<dbReference type="PANTHER" id="PTHR43857">
    <property type="entry name" value="BLR7761 PROTEIN"/>
    <property type="match status" value="1"/>
</dbReference>